<sequence>MAYDIKLTAFPPTFINQYVVEQLKLFGILSGFEQMTPVFPTSPTNIEDVFKNYIGAPGVSDPLLIQYERLIRFRPSPFYRNKREQLVYYLYCTDLSKINDSHRIITDALDREDSAGQDINAYCASVATEVLPFNTFFHNVRVYQADETRDILELASARTVYANKLIIEYDYHTKDIVVTGPNGISTQIYD</sequence>
<proteinExistence type="predicted"/>
<protein>
    <submittedName>
        <fullName evidence="1">Uncharacterized protein</fullName>
    </submittedName>
</protein>
<organism evidence="1">
    <name type="scientific">uncultured Caudovirales phage</name>
    <dbReference type="NCBI Taxonomy" id="2100421"/>
    <lineage>
        <taxon>Viruses</taxon>
        <taxon>Duplodnaviria</taxon>
        <taxon>Heunggongvirae</taxon>
        <taxon>Uroviricota</taxon>
        <taxon>Caudoviricetes</taxon>
        <taxon>Peduoviridae</taxon>
        <taxon>Maltschvirus</taxon>
        <taxon>Maltschvirus maltsch</taxon>
    </lineage>
</organism>
<gene>
    <name evidence="1" type="ORF">UFOVP694_32</name>
</gene>
<evidence type="ECO:0000313" key="1">
    <source>
        <dbReference type="EMBL" id="CAB4157566.1"/>
    </source>
</evidence>
<reference evidence="1" key="1">
    <citation type="submission" date="2020-04" db="EMBL/GenBank/DDBJ databases">
        <authorList>
            <person name="Chiriac C."/>
            <person name="Salcher M."/>
            <person name="Ghai R."/>
            <person name="Kavagutti S V."/>
        </authorList>
    </citation>
    <scope>NUCLEOTIDE SEQUENCE</scope>
</reference>
<dbReference type="EMBL" id="LR796651">
    <property type="protein sequence ID" value="CAB4157566.1"/>
    <property type="molecule type" value="Genomic_DNA"/>
</dbReference>
<name>A0A6J5NIJ8_9CAUD</name>
<accession>A0A6J5NIJ8</accession>